<evidence type="ECO:0000313" key="3">
    <source>
        <dbReference type="Proteomes" id="UP000643403"/>
    </source>
</evidence>
<keyword evidence="1" id="KW-0812">Transmembrane</keyword>
<evidence type="ECO:0000256" key="1">
    <source>
        <dbReference type="SAM" id="Phobius"/>
    </source>
</evidence>
<evidence type="ECO:0000313" key="2">
    <source>
        <dbReference type="EMBL" id="GGZ60006.1"/>
    </source>
</evidence>
<dbReference type="Proteomes" id="UP000643403">
    <property type="component" value="Unassembled WGS sequence"/>
</dbReference>
<feature type="transmembrane region" description="Helical" evidence="1">
    <location>
        <begin position="28"/>
        <end position="46"/>
    </location>
</feature>
<keyword evidence="1" id="KW-0472">Membrane</keyword>
<proteinExistence type="predicted"/>
<evidence type="ECO:0008006" key="4">
    <source>
        <dbReference type="Google" id="ProtNLM"/>
    </source>
</evidence>
<dbReference type="EMBL" id="BMXY01000001">
    <property type="protein sequence ID" value="GGZ60006.1"/>
    <property type="molecule type" value="Genomic_DNA"/>
</dbReference>
<organism evidence="2 3">
    <name type="scientific">Cognatilysobacter xinjiangensis</name>
    <dbReference type="NCBI Taxonomy" id="546892"/>
    <lineage>
        <taxon>Bacteria</taxon>
        <taxon>Pseudomonadati</taxon>
        <taxon>Pseudomonadota</taxon>
        <taxon>Gammaproteobacteria</taxon>
        <taxon>Lysobacterales</taxon>
        <taxon>Lysobacteraceae</taxon>
        <taxon>Cognatilysobacter</taxon>
    </lineage>
</organism>
<comment type="caution">
    <text evidence="2">The sequence shown here is derived from an EMBL/GenBank/DDBJ whole genome shotgun (WGS) entry which is preliminary data.</text>
</comment>
<accession>A0ABQ3BX03</accession>
<reference evidence="3" key="1">
    <citation type="journal article" date="2019" name="Int. J. Syst. Evol. Microbiol.">
        <title>The Global Catalogue of Microorganisms (GCM) 10K type strain sequencing project: providing services to taxonomists for standard genome sequencing and annotation.</title>
        <authorList>
            <consortium name="The Broad Institute Genomics Platform"/>
            <consortium name="The Broad Institute Genome Sequencing Center for Infectious Disease"/>
            <person name="Wu L."/>
            <person name="Ma J."/>
        </authorList>
    </citation>
    <scope>NUCLEOTIDE SEQUENCE [LARGE SCALE GENOMIC DNA]</scope>
    <source>
        <strain evidence="3">KCTC 22558</strain>
    </source>
</reference>
<keyword evidence="1" id="KW-1133">Transmembrane helix</keyword>
<protein>
    <recommendedName>
        <fullName evidence="4">CvpA family protein</fullName>
    </recommendedName>
</protein>
<keyword evidence="3" id="KW-1185">Reference proteome</keyword>
<dbReference type="RefSeq" id="WP_189447836.1">
    <property type="nucleotide sequence ID" value="NZ_BMXY01000001.1"/>
</dbReference>
<gene>
    <name evidence="2" type="ORF">GCM10008101_12300</name>
</gene>
<name>A0ABQ3BX03_9GAMM</name>
<sequence length="50" mass="5412">MSWIAILVVILGLYLAYKAVGLLVRLLLWAVVIGAIYWIAAPHLGLPLPG</sequence>